<evidence type="ECO:0008006" key="4">
    <source>
        <dbReference type="Google" id="ProtNLM"/>
    </source>
</evidence>
<accession>A0ABP9UIJ3</accession>
<evidence type="ECO:0000313" key="3">
    <source>
        <dbReference type="Proteomes" id="UP001423409"/>
    </source>
</evidence>
<protein>
    <recommendedName>
        <fullName evidence="4">HEAT repeat domain-containing protein</fullName>
    </recommendedName>
</protein>
<organism evidence="2 3">
    <name type="scientific">Deinococcus caeni</name>
    <dbReference type="NCBI Taxonomy" id="569127"/>
    <lineage>
        <taxon>Bacteria</taxon>
        <taxon>Thermotogati</taxon>
        <taxon>Deinococcota</taxon>
        <taxon>Deinococci</taxon>
        <taxon>Deinococcales</taxon>
        <taxon>Deinococcaceae</taxon>
        <taxon>Deinococcus</taxon>
    </lineage>
</organism>
<evidence type="ECO:0000313" key="2">
    <source>
        <dbReference type="EMBL" id="GAA5441555.1"/>
    </source>
</evidence>
<sequence length="471" mass="51143">MNHPDALLALALIGTARGPLPTPGPDPLGQAAAQVTHPDPEGTLLARAALHALAHAAGRRPDPPGDQPDPAPPEPLPELPGRAARHLPAVIRTPLLNEWLTLCAQGGWRVPHALLPDLLDHAATSYNSHLRPLLTPVLGERGHWLARLHPDWASLSPHPDSWEATTPAGREDLWRRLREHDPQAARDLLQRRLDSERADTRRRLLTALLDTLTDDDHPLEPLLDTLTTDRSADTRTQARAALHRLPRSAQNARNAARLAALLGGTPPTPDDHATRDGLPDPPGQNTPALLAHLLEHTHPDTLLTALNTTPAALTALARQHDQLQPLAQNAVTTHHTPLAAALLTELPTHPQLLQVGPPETLAAAHTQAMNDRDLERLLTLLGPHPGPWTPDLSAALLTTLHATCPTRHHAAHTHRWEQLAELAATRAHPHTPHPGPLPDDATEWAPQTMSKLQATLDLRQQLWTDFGKGRG</sequence>
<feature type="region of interest" description="Disordered" evidence="1">
    <location>
        <begin position="18"/>
        <end position="41"/>
    </location>
</feature>
<dbReference type="EMBL" id="BAABQU010000056">
    <property type="protein sequence ID" value="GAA5441555.1"/>
    <property type="molecule type" value="Genomic_DNA"/>
</dbReference>
<keyword evidence="3" id="KW-1185">Reference proteome</keyword>
<feature type="region of interest" description="Disordered" evidence="1">
    <location>
        <begin position="57"/>
        <end position="81"/>
    </location>
</feature>
<feature type="region of interest" description="Disordered" evidence="1">
    <location>
        <begin position="261"/>
        <end position="287"/>
    </location>
</feature>
<feature type="compositionally biased region" description="Basic and acidic residues" evidence="1">
    <location>
        <begin position="269"/>
        <end position="278"/>
    </location>
</feature>
<dbReference type="Proteomes" id="UP001423409">
    <property type="component" value="Unassembled WGS sequence"/>
</dbReference>
<proteinExistence type="predicted"/>
<comment type="caution">
    <text evidence="2">The sequence shown here is derived from an EMBL/GenBank/DDBJ whole genome shotgun (WGS) entry which is preliminary data.</text>
</comment>
<dbReference type="InterPro" id="IPR043746">
    <property type="entry name" value="DUF5691"/>
</dbReference>
<dbReference type="RefSeq" id="WP_345447062.1">
    <property type="nucleotide sequence ID" value="NZ_BAABQU010000056.1"/>
</dbReference>
<dbReference type="Pfam" id="PF18944">
    <property type="entry name" value="DUF5691"/>
    <property type="match status" value="1"/>
</dbReference>
<evidence type="ECO:0000256" key="1">
    <source>
        <dbReference type="SAM" id="MobiDB-lite"/>
    </source>
</evidence>
<name>A0ABP9UIJ3_9DEIO</name>
<feature type="compositionally biased region" description="Pro residues" evidence="1">
    <location>
        <begin position="64"/>
        <end position="78"/>
    </location>
</feature>
<gene>
    <name evidence="2" type="ORF">Dcae01_03093</name>
</gene>
<reference evidence="2 3" key="1">
    <citation type="submission" date="2024-02" db="EMBL/GenBank/DDBJ databases">
        <title>Deinococcus caeni NBRC 101312.</title>
        <authorList>
            <person name="Ichikawa N."/>
            <person name="Katano-Makiyama Y."/>
            <person name="Hidaka K."/>
        </authorList>
    </citation>
    <scope>NUCLEOTIDE SEQUENCE [LARGE SCALE GENOMIC DNA]</scope>
    <source>
        <strain evidence="2 3">NBRC 101312</strain>
    </source>
</reference>